<feature type="compositionally biased region" description="Basic and acidic residues" evidence="6">
    <location>
        <begin position="780"/>
        <end position="792"/>
    </location>
</feature>
<proteinExistence type="predicted"/>
<sequence>MKRFWLDTILMRPWLSLLIGILLVAAAGYGAKNLYFRGDYKIYFDEDFPQLVAYEKMQNIFSKNENVAIVVAPKDGNVFTRETLTFIKTLTDEAWQTPFSSRVDSIANFQHTEAEGDDLLVEDLILDAEDLTPEKIEKVREVALSEPNLVRRLVSDRGHVAVVNITVQLPEEDKTAKIMKIVGFVKDLTGRLQADYPNIEIYHAGTVLMNYSFASEAQRDGQTLIPLMFLAIVIMLILMMKSFTGTFGTVFIIVLSVIATMGLTGWSGIFLSTATVNAPTIIMTLAVADCVHLISTMLFRMSRGESKADALRHAMQINLMPIFITSATTAIGFLTMNFSDVPVLRDLGNVTALGVMLAFAFTVTLLPALLMVLPVRVKHVELRSTRMEAFGDWVIRHHKVLMPVMTILMVVFASFITLNKVNDEAVKYFARHTEFRQSVDFMQDNVSGMSRMDFAIYTGKPSGINNPDVLAKLDAFAQWLESQPEVDHVDTITNTFKRLNKNMHGDDPAWYRLPENQELAAQYLLMYEMSLPYGLDLNNQLNIDKSSVRLVATMKNLGSREFTAFETRAADWFREHAPDLKMEAASPSLMFAHIGEINMKSMLEGMPVAFLLISLLLVFSLRSWKLGVLSLLPNIVPALIGFGIWGLVSGEINLGLAVVASMSLGIIVDDTVHFLSKYRHARVDEGLDAVEAVRYAFASVGRALWVTTVVLAVGFAVLTLSSFRLNSDMGLLTGIIIVTALAVDFLFLPAILIMFDKSKSTPANPTGTRTTTEKTTQTKGETHRAKDTAELV</sequence>
<reference evidence="9" key="1">
    <citation type="submission" date="2024-05" db="EMBL/GenBank/DDBJ databases">
        <title>Genome sequencing of novel strain.</title>
        <authorList>
            <person name="Ganbat D."/>
            <person name="Ganbat S."/>
            <person name="Lee S.-J."/>
        </authorList>
    </citation>
    <scope>NUCLEOTIDE SEQUENCE</scope>
    <source>
        <strain evidence="9">SMD15-11</strain>
    </source>
</reference>
<dbReference type="EMBL" id="CP154858">
    <property type="protein sequence ID" value="XDT71347.1"/>
    <property type="molecule type" value="Genomic_DNA"/>
</dbReference>
<evidence type="ECO:0000256" key="7">
    <source>
        <dbReference type="SAM" id="Phobius"/>
    </source>
</evidence>
<keyword evidence="3 7" id="KW-0812">Transmembrane</keyword>
<dbReference type="InterPro" id="IPR000731">
    <property type="entry name" value="SSD"/>
</dbReference>
<dbReference type="AlphaFoldDB" id="A0AB39USY7"/>
<organism evidence="9">
    <name type="scientific">Thermohahella caldifontis</name>
    <dbReference type="NCBI Taxonomy" id="3142973"/>
    <lineage>
        <taxon>Bacteria</taxon>
        <taxon>Pseudomonadati</taxon>
        <taxon>Pseudomonadota</taxon>
        <taxon>Gammaproteobacteria</taxon>
        <taxon>Oceanospirillales</taxon>
        <taxon>Hahellaceae</taxon>
        <taxon>Thermohahella</taxon>
    </lineage>
</organism>
<feature type="transmembrane region" description="Helical" evidence="7">
    <location>
        <begin position="400"/>
        <end position="418"/>
    </location>
</feature>
<feature type="transmembrane region" description="Helical" evidence="7">
    <location>
        <begin position="223"/>
        <end position="240"/>
    </location>
</feature>
<gene>
    <name evidence="9" type="ORF">AAIA72_11085</name>
</gene>
<feature type="transmembrane region" description="Helical" evidence="7">
    <location>
        <begin position="247"/>
        <end position="269"/>
    </location>
</feature>
<keyword evidence="4 7" id="KW-1133">Transmembrane helix</keyword>
<feature type="domain" description="SSD" evidence="8">
    <location>
        <begin position="626"/>
        <end position="754"/>
    </location>
</feature>
<feature type="compositionally biased region" description="Low complexity" evidence="6">
    <location>
        <begin position="762"/>
        <end position="779"/>
    </location>
</feature>
<feature type="domain" description="SSD" evidence="8">
    <location>
        <begin position="247"/>
        <end position="372"/>
    </location>
</feature>
<dbReference type="PROSITE" id="PS50156">
    <property type="entry name" value="SSD"/>
    <property type="match status" value="2"/>
</dbReference>
<evidence type="ECO:0000256" key="1">
    <source>
        <dbReference type="ARBA" id="ARBA00004651"/>
    </source>
</evidence>
<name>A0AB39USY7_9GAMM</name>
<dbReference type="KEGG" id="tcd:AAIA72_11085"/>
<feature type="transmembrane region" description="Helical" evidence="7">
    <location>
        <begin position="729"/>
        <end position="755"/>
    </location>
</feature>
<feature type="transmembrane region" description="Helical" evidence="7">
    <location>
        <begin position="281"/>
        <end position="299"/>
    </location>
</feature>
<dbReference type="GO" id="GO:0005886">
    <property type="term" value="C:plasma membrane"/>
    <property type="evidence" value="ECO:0007669"/>
    <property type="project" value="UniProtKB-SubCell"/>
</dbReference>
<feature type="transmembrane region" description="Helical" evidence="7">
    <location>
        <begin position="350"/>
        <end position="373"/>
    </location>
</feature>
<dbReference type="Pfam" id="PF03176">
    <property type="entry name" value="MMPL"/>
    <property type="match status" value="2"/>
</dbReference>
<evidence type="ECO:0000313" key="9">
    <source>
        <dbReference type="EMBL" id="XDT71347.1"/>
    </source>
</evidence>
<dbReference type="RefSeq" id="WP_369600382.1">
    <property type="nucleotide sequence ID" value="NZ_CP154858.1"/>
</dbReference>
<feature type="transmembrane region" description="Helical" evidence="7">
    <location>
        <begin position="628"/>
        <end position="648"/>
    </location>
</feature>
<dbReference type="InterPro" id="IPR004869">
    <property type="entry name" value="MMPL_dom"/>
</dbReference>
<evidence type="ECO:0000256" key="2">
    <source>
        <dbReference type="ARBA" id="ARBA00022475"/>
    </source>
</evidence>
<comment type="subcellular location">
    <subcellularLocation>
        <location evidence="1">Cell membrane</location>
        <topology evidence="1">Multi-pass membrane protein</topology>
    </subcellularLocation>
</comment>
<evidence type="ECO:0000256" key="6">
    <source>
        <dbReference type="SAM" id="MobiDB-lite"/>
    </source>
</evidence>
<dbReference type="Gene3D" id="1.20.1640.10">
    <property type="entry name" value="Multidrug efflux transporter AcrB transmembrane domain"/>
    <property type="match status" value="2"/>
</dbReference>
<protein>
    <submittedName>
        <fullName evidence="9">MMPL family transporter</fullName>
    </submittedName>
</protein>
<keyword evidence="5 7" id="KW-0472">Membrane</keyword>
<feature type="region of interest" description="Disordered" evidence="6">
    <location>
        <begin position="762"/>
        <end position="792"/>
    </location>
</feature>
<feature type="transmembrane region" description="Helical" evidence="7">
    <location>
        <begin position="703"/>
        <end position="723"/>
    </location>
</feature>
<dbReference type="PANTHER" id="PTHR33406:SF12">
    <property type="entry name" value="BLR2997 PROTEIN"/>
    <property type="match status" value="1"/>
</dbReference>
<keyword evidence="2" id="KW-1003">Cell membrane</keyword>
<evidence type="ECO:0000256" key="3">
    <source>
        <dbReference type="ARBA" id="ARBA00022692"/>
    </source>
</evidence>
<dbReference type="InterPro" id="IPR050545">
    <property type="entry name" value="Mycobact_MmpL"/>
</dbReference>
<evidence type="ECO:0000256" key="4">
    <source>
        <dbReference type="ARBA" id="ARBA00022989"/>
    </source>
</evidence>
<dbReference type="PANTHER" id="PTHR33406">
    <property type="entry name" value="MEMBRANE PROTEIN MJ1562-RELATED"/>
    <property type="match status" value="1"/>
</dbReference>
<evidence type="ECO:0000256" key="5">
    <source>
        <dbReference type="ARBA" id="ARBA00023136"/>
    </source>
</evidence>
<feature type="transmembrane region" description="Helical" evidence="7">
    <location>
        <begin position="319"/>
        <end position="338"/>
    </location>
</feature>
<dbReference type="SUPFAM" id="SSF82866">
    <property type="entry name" value="Multidrug efflux transporter AcrB transmembrane domain"/>
    <property type="match status" value="2"/>
</dbReference>
<accession>A0AB39USY7</accession>
<feature type="transmembrane region" description="Helical" evidence="7">
    <location>
        <begin position="602"/>
        <end position="621"/>
    </location>
</feature>
<feature type="transmembrane region" description="Helical" evidence="7">
    <location>
        <begin position="654"/>
        <end position="672"/>
    </location>
</feature>
<evidence type="ECO:0000259" key="8">
    <source>
        <dbReference type="PROSITE" id="PS50156"/>
    </source>
</evidence>